<name>A0A0D1DTQ1_MYCMD</name>
<gene>
    <name evidence="3" type="ORF">UMAG_06064</name>
</gene>
<feature type="compositionally biased region" description="Polar residues" evidence="1">
    <location>
        <begin position="110"/>
        <end position="123"/>
    </location>
</feature>
<feature type="signal peptide" evidence="2">
    <location>
        <begin position="1"/>
        <end position="25"/>
    </location>
</feature>
<evidence type="ECO:0000256" key="2">
    <source>
        <dbReference type="SAM" id="SignalP"/>
    </source>
</evidence>
<dbReference type="OMA" id="NAQSACV"/>
<evidence type="ECO:0000313" key="4">
    <source>
        <dbReference type="Proteomes" id="UP000000561"/>
    </source>
</evidence>
<dbReference type="Proteomes" id="UP000000561">
    <property type="component" value="Chromosome 21"/>
</dbReference>
<dbReference type="eggNOG" id="ENOG502R3ZH">
    <property type="taxonomic scope" value="Eukaryota"/>
</dbReference>
<feature type="chain" id="PRO_5002229334" evidence="2">
    <location>
        <begin position="26"/>
        <end position="178"/>
    </location>
</feature>
<dbReference type="GeneID" id="23565776"/>
<dbReference type="AlphaFoldDB" id="A0A0D1DTQ1"/>
<organism evidence="3 4">
    <name type="scientific">Mycosarcoma maydis</name>
    <name type="common">Corn smut fungus</name>
    <name type="synonym">Ustilago maydis</name>
    <dbReference type="NCBI Taxonomy" id="5270"/>
    <lineage>
        <taxon>Eukaryota</taxon>
        <taxon>Fungi</taxon>
        <taxon>Dikarya</taxon>
        <taxon>Basidiomycota</taxon>
        <taxon>Ustilaginomycotina</taxon>
        <taxon>Ustilaginomycetes</taxon>
        <taxon>Ustilaginales</taxon>
        <taxon>Ustilaginaceae</taxon>
        <taxon>Mycosarcoma</taxon>
    </lineage>
</organism>
<keyword evidence="2" id="KW-0732">Signal</keyword>
<protein>
    <submittedName>
        <fullName evidence="3">Uncharacterized protein</fullName>
    </submittedName>
</protein>
<dbReference type="OrthoDB" id="2556658at2759"/>
<dbReference type="InParanoid" id="A0A0D1DTQ1"/>
<dbReference type="KEGG" id="uma:UMAG_06064"/>
<dbReference type="EMBL" id="CM003160">
    <property type="protein sequence ID" value="KIS65975.1"/>
    <property type="molecule type" value="Genomic_DNA"/>
</dbReference>
<sequence length="178" mass="16909">MPRTSTTTLLALSVALLALCHLSVAQQGAPPLTTNNAQSACVEFGSCSTAGGNGVVTATQNAPVTAPAGTPALATYTTLDSAFISSLAAAGASAAYTGGASRANALTSTRTVTNGGPANTASSGGRMGLGGLASSGNSNASPTATLNSNGGHVMGISSAVVQLTALSCAVVLGAALLL</sequence>
<dbReference type="VEuPathDB" id="FungiDB:UMAG_06064"/>
<proteinExistence type="predicted"/>
<feature type="region of interest" description="Disordered" evidence="1">
    <location>
        <begin position="110"/>
        <end position="144"/>
    </location>
</feature>
<accession>A0A0D1DTQ1</accession>
<reference evidence="3 4" key="1">
    <citation type="journal article" date="2006" name="Nature">
        <title>Insights from the genome of the biotrophic fungal plant pathogen Ustilago maydis.</title>
        <authorList>
            <person name="Kamper J."/>
            <person name="Kahmann R."/>
            <person name="Bolker M."/>
            <person name="Ma L.J."/>
            <person name="Brefort T."/>
            <person name="Saville B.J."/>
            <person name="Banuett F."/>
            <person name="Kronstad J.W."/>
            <person name="Gold S.E."/>
            <person name="Muller O."/>
            <person name="Perlin M.H."/>
            <person name="Wosten H.A."/>
            <person name="de Vries R."/>
            <person name="Ruiz-Herrera J."/>
            <person name="Reynaga-Pena C.G."/>
            <person name="Snetselaar K."/>
            <person name="McCann M."/>
            <person name="Perez-Martin J."/>
            <person name="Feldbrugge M."/>
            <person name="Basse C.W."/>
            <person name="Steinberg G."/>
            <person name="Ibeas J.I."/>
            <person name="Holloman W."/>
            <person name="Guzman P."/>
            <person name="Farman M."/>
            <person name="Stajich J.E."/>
            <person name="Sentandreu R."/>
            <person name="Gonzalez-Prieto J.M."/>
            <person name="Kennell J.C."/>
            <person name="Molina L."/>
            <person name="Schirawski J."/>
            <person name="Mendoza-Mendoza A."/>
            <person name="Greilinger D."/>
            <person name="Munch K."/>
            <person name="Rossel N."/>
            <person name="Scherer M."/>
            <person name="Vranes M."/>
            <person name="Ladendorf O."/>
            <person name="Vincon V."/>
            <person name="Fuchs U."/>
            <person name="Sandrock B."/>
            <person name="Meng S."/>
            <person name="Ho E.C."/>
            <person name="Cahill M.J."/>
            <person name="Boyce K.J."/>
            <person name="Klose J."/>
            <person name="Klosterman S.J."/>
            <person name="Deelstra H.J."/>
            <person name="Ortiz-Castellanos L."/>
            <person name="Li W."/>
            <person name="Sanchez-Alonso P."/>
            <person name="Schreier P.H."/>
            <person name="Hauser-Hahn I."/>
            <person name="Vaupel M."/>
            <person name="Koopmann E."/>
            <person name="Friedrich G."/>
            <person name="Voss H."/>
            <person name="Schluter T."/>
            <person name="Margolis J."/>
            <person name="Platt D."/>
            <person name="Swimmer C."/>
            <person name="Gnirke A."/>
            <person name="Chen F."/>
            <person name="Vysotskaia V."/>
            <person name="Mannhaupt G."/>
            <person name="Guldener U."/>
            <person name="Munsterkotter M."/>
            <person name="Haase D."/>
            <person name="Oesterheld M."/>
            <person name="Mewes H.W."/>
            <person name="Mauceli E.W."/>
            <person name="DeCaprio D."/>
            <person name="Wade C.M."/>
            <person name="Butler J."/>
            <person name="Young S."/>
            <person name="Jaffe D.B."/>
            <person name="Calvo S."/>
            <person name="Nusbaum C."/>
            <person name="Galagan J."/>
            <person name="Birren B.W."/>
        </authorList>
    </citation>
    <scope>NUCLEOTIDE SEQUENCE [LARGE SCALE GENOMIC DNA]</scope>
    <source>
        <strain evidence="4">DSM 14603 / FGSC 9021 / UM521</strain>
    </source>
</reference>
<keyword evidence="4" id="KW-1185">Reference proteome</keyword>
<evidence type="ECO:0000256" key="1">
    <source>
        <dbReference type="SAM" id="MobiDB-lite"/>
    </source>
</evidence>
<dbReference type="RefSeq" id="XP_011392425.1">
    <property type="nucleotide sequence ID" value="XM_011394123.1"/>
</dbReference>
<evidence type="ECO:0000313" key="3">
    <source>
        <dbReference type="EMBL" id="KIS65975.1"/>
    </source>
</evidence>